<dbReference type="GO" id="GO:0030170">
    <property type="term" value="F:pyridoxal phosphate binding"/>
    <property type="evidence" value="ECO:0007669"/>
    <property type="project" value="InterPro"/>
</dbReference>
<dbReference type="GO" id="GO:0042286">
    <property type="term" value="F:glutamate-1-semialdehyde 2,1-aminomutase activity"/>
    <property type="evidence" value="ECO:0007669"/>
    <property type="project" value="UniProtKB-EC"/>
</dbReference>
<dbReference type="InterPro" id="IPR015421">
    <property type="entry name" value="PyrdxlP-dep_Trfase_major"/>
</dbReference>
<dbReference type="EMBL" id="DSVQ01000016">
    <property type="protein sequence ID" value="HGT40290.1"/>
    <property type="molecule type" value="Genomic_DNA"/>
</dbReference>
<accession>A0A7C4QWP2</accession>
<dbReference type="EC" id="5.4.3.8" evidence="4"/>
<dbReference type="PANTHER" id="PTHR43713">
    <property type="entry name" value="GLUTAMATE-1-SEMIALDEHYDE 2,1-AMINOMUTASE"/>
    <property type="match status" value="1"/>
</dbReference>
<evidence type="ECO:0000256" key="9">
    <source>
        <dbReference type="ARBA" id="ARBA00031365"/>
    </source>
</evidence>
<protein>
    <recommendedName>
        <fullName evidence="5">Glutamate-1-semialdehyde 2,1-aminomutase</fullName>
        <ecNumber evidence="4">5.4.3.8</ecNumber>
    </recommendedName>
    <alternativeName>
        <fullName evidence="9">Glutamate-1-semialdehyde aminotransferase</fullName>
    </alternativeName>
</protein>
<evidence type="ECO:0000256" key="4">
    <source>
        <dbReference type="ARBA" id="ARBA00012143"/>
    </source>
</evidence>
<comment type="similarity">
    <text evidence="3">Belongs to the class-III pyridoxal-phosphate-dependent aminotransferase family. HemL subfamily.</text>
</comment>
<dbReference type="Gene3D" id="3.40.640.10">
    <property type="entry name" value="Type I PLP-dependent aspartate aminotransferase-like (Major domain)"/>
    <property type="match status" value="1"/>
</dbReference>
<dbReference type="Pfam" id="PF00202">
    <property type="entry name" value="Aminotran_3"/>
    <property type="match status" value="1"/>
</dbReference>
<comment type="cofactor">
    <cofactor evidence="1">
        <name>pyridoxal 5'-phosphate</name>
        <dbReference type="ChEBI" id="CHEBI:597326"/>
    </cofactor>
</comment>
<dbReference type="CDD" id="cd00610">
    <property type="entry name" value="OAT_like"/>
    <property type="match status" value="1"/>
</dbReference>
<dbReference type="SUPFAM" id="SSF53383">
    <property type="entry name" value="PLP-dependent transferases"/>
    <property type="match status" value="1"/>
</dbReference>
<keyword evidence="6 10" id="KW-0663">Pyridoxal phosphate</keyword>
<evidence type="ECO:0000256" key="2">
    <source>
        <dbReference type="ARBA" id="ARBA00004819"/>
    </source>
</evidence>
<organism evidence="11">
    <name type="scientific">Schlesneria paludicola</name>
    <dbReference type="NCBI Taxonomy" id="360056"/>
    <lineage>
        <taxon>Bacteria</taxon>
        <taxon>Pseudomonadati</taxon>
        <taxon>Planctomycetota</taxon>
        <taxon>Planctomycetia</taxon>
        <taxon>Planctomycetales</taxon>
        <taxon>Planctomycetaceae</taxon>
        <taxon>Schlesneria</taxon>
    </lineage>
</organism>
<dbReference type="InterPro" id="IPR015422">
    <property type="entry name" value="PyrdxlP-dep_Trfase_small"/>
</dbReference>
<dbReference type="AlphaFoldDB" id="A0A7C4QWP2"/>
<reference evidence="11" key="1">
    <citation type="journal article" date="2020" name="mSystems">
        <title>Genome- and Community-Level Interaction Insights into Carbon Utilization and Element Cycling Functions of Hydrothermarchaeota in Hydrothermal Sediment.</title>
        <authorList>
            <person name="Zhou Z."/>
            <person name="Liu Y."/>
            <person name="Xu W."/>
            <person name="Pan J."/>
            <person name="Luo Z.H."/>
            <person name="Li M."/>
        </authorList>
    </citation>
    <scope>NUCLEOTIDE SEQUENCE [LARGE SCALE GENOMIC DNA]</scope>
    <source>
        <strain evidence="11">SpSt-508</strain>
    </source>
</reference>
<dbReference type="InterPro" id="IPR015424">
    <property type="entry name" value="PyrdxlP-dep_Trfase"/>
</dbReference>
<keyword evidence="8" id="KW-0627">Porphyrin biosynthesis</keyword>
<evidence type="ECO:0000256" key="6">
    <source>
        <dbReference type="ARBA" id="ARBA00022898"/>
    </source>
</evidence>
<dbReference type="Gene3D" id="3.90.1150.10">
    <property type="entry name" value="Aspartate Aminotransferase, domain 1"/>
    <property type="match status" value="1"/>
</dbReference>
<dbReference type="PANTHER" id="PTHR43713:SF3">
    <property type="entry name" value="GLUTAMATE-1-SEMIALDEHYDE 2,1-AMINOMUTASE 1, CHLOROPLASTIC-RELATED"/>
    <property type="match status" value="1"/>
</dbReference>
<keyword evidence="7" id="KW-0413">Isomerase</keyword>
<proteinExistence type="inferred from homology"/>
<dbReference type="GO" id="GO:0008483">
    <property type="term" value="F:transaminase activity"/>
    <property type="evidence" value="ECO:0007669"/>
    <property type="project" value="UniProtKB-KW"/>
</dbReference>
<dbReference type="FunFam" id="3.40.640.10:FF:000021">
    <property type="entry name" value="Glutamate-1-semialdehyde 2,1-aminomutase"/>
    <property type="match status" value="1"/>
</dbReference>
<evidence type="ECO:0000313" key="11">
    <source>
        <dbReference type="EMBL" id="HGT40290.1"/>
    </source>
</evidence>
<dbReference type="PROSITE" id="PS00600">
    <property type="entry name" value="AA_TRANSFER_CLASS_3"/>
    <property type="match status" value="1"/>
</dbReference>
<gene>
    <name evidence="11" type="ORF">ENS64_13665</name>
</gene>
<dbReference type="InterPro" id="IPR049704">
    <property type="entry name" value="Aminotrans_3_PPA_site"/>
</dbReference>
<dbReference type="GO" id="GO:0006779">
    <property type="term" value="P:porphyrin-containing compound biosynthetic process"/>
    <property type="evidence" value="ECO:0007669"/>
    <property type="project" value="UniProtKB-KW"/>
</dbReference>
<evidence type="ECO:0000256" key="7">
    <source>
        <dbReference type="ARBA" id="ARBA00023235"/>
    </source>
</evidence>
<comment type="caution">
    <text evidence="11">The sequence shown here is derived from an EMBL/GenBank/DDBJ whole genome shotgun (WGS) entry which is preliminary data.</text>
</comment>
<sequence>MTANATRIDTLFAARFSNSAHLYQRALTRFPNGVTHDGRYLRPFPVYVDHARGAEKFTVEGVPLVDYWMGHGALLLGHGHPDVVHAVQTQMSRGTHYAACHLLELDWADRICSLVPSAERVRFTNSGTEATLMALRIARLVTGRRKVLKFLGHFHGWHDFLVPGAYPPYDPNDLSTPGVTEGVLADVVGIPPNDVAALARALEREQPACVIVEPTGGHWGCVPMRRDFLLAVRELTRQHGVLLIFDEVITGFRVDPGGAQGRFGITPDLTTLAKIVAGGLPGGALAGRAELLEALAFDNRYGLKMRHPGTFNANPLSAAAGCAALDLVARGTPCEHATHMAAQLRKGLNTLFQELRANWIAYGDFSMVHILTDYDGPYSDDDAFIPCDNDYQRLDGRRHPDFLHAFRAALLLGGVDWFGWGGMTSAAHTEVEVRLTVNAFAEAIHLLRADGWMQ</sequence>
<evidence type="ECO:0000256" key="1">
    <source>
        <dbReference type="ARBA" id="ARBA00001933"/>
    </source>
</evidence>
<evidence type="ECO:0000256" key="8">
    <source>
        <dbReference type="ARBA" id="ARBA00023244"/>
    </source>
</evidence>
<evidence type="ECO:0000256" key="3">
    <source>
        <dbReference type="ARBA" id="ARBA00008981"/>
    </source>
</evidence>
<comment type="pathway">
    <text evidence="2">Porphyrin-containing compound metabolism; protoporphyrin-IX biosynthesis; 5-aminolevulinate from L-glutamyl-tRNA(Glu): step 2/2.</text>
</comment>
<keyword evidence="11" id="KW-0808">Transferase</keyword>
<name>A0A7C4QWP2_9PLAN</name>
<keyword evidence="11" id="KW-0032">Aminotransferase</keyword>
<evidence type="ECO:0000256" key="10">
    <source>
        <dbReference type="RuleBase" id="RU003560"/>
    </source>
</evidence>
<evidence type="ECO:0000256" key="5">
    <source>
        <dbReference type="ARBA" id="ARBA00015416"/>
    </source>
</evidence>
<dbReference type="InterPro" id="IPR005814">
    <property type="entry name" value="Aminotrans_3"/>
</dbReference>